<dbReference type="EMBL" id="CM037018">
    <property type="protein sequence ID" value="KAH7673739.1"/>
    <property type="molecule type" value="Genomic_DNA"/>
</dbReference>
<evidence type="ECO:0000313" key="1">
    <source>
        <dbReference type="EMBL" id="KAH7673739.1"/>
    </source>
</evidence>
<evidence type="ECO:0000313" key="2">
    <source>
        <dbReference type="Proteomes" id="UP000827976"/>
    </source>
</evidence>
<reference evidence="2" key="1">
    <citation type="journal article" date="2022" name="Nat. Commun.">
        <title>Chromosome evolution and the genetic basis of agronomically important traits in greater yam.</title>
        <authorList>
            <person name="Bredeson J.V."/>
            <person name="Lyons J.B."/>
            <person name="Oniyinde I.O."/>
            <person name="Okereke N.R."/>
            <person name="Kolade O."/>
            <person name="Nnabue I."/>
            <person name="Nwadili C.O."/>
            <person name="Hribova E."/>
            <person name="Parker M."/>
            <person name="Nwogha J."/>
            <person name="Shu S."/>
            <person name="Carlson J."/>
            <person name="Kariba R."/>
            <person name="Muthemba S."/>
            <person name="Knop K."/>
            <person name="Barton G.J."/>
            <person name="Sherwood A.V."/>
            <person name="Lopez-Montes A."/>
            <person name="Asiedu R."/>
            <person name="Jamnadass R."/>
            <person name="Muchugi A."/>
            <person name="Goodstein D."/>
            <person name="Egesi C.N."/>
            <person name="Featherston J."/>
            <person name="Asfaw A."/>
            <person name="Simpson G.G."/>
            <person name="Dolezel J."/>
            <person name="Hendre P.S."/>
            <person name="Van Deynze A."/>
            <person name="Kumar P.L."/>
            <person name="Obidiegwu J.E."/>
            <person name="Bhattacharjee R."/>
            <person name="Rokhsar D.S."/>
        </authorList>
    </citation>
    <scope>NUCLEOTIDE SEQUENCE [LARGE SCALE GENOMIC DNA]</scope>
    <source>
        <strain evidence="2">cv. TDa95/00328</strain>
    </source>
</reference>
<keyword evidence="1" id="KW-0808">Transferase</keyword>
<keyword evidence="2" id="KW-1185">Reference proteome</keyword>
<dbReference type="Proteomes" id="UP000827976">
    <property type="component" value="Chromosome 8"/>
</dbReference>
<protein>
    <submittedName>
        <fullName evidence="1">S-adenosyl-L-methionine-dependent methyltransferase protein</fullName>
    </submittedName>
</protein>
<accession>A0ACB7VHL9</accession>
<organism evidence="1 2">
    <name type="scientific">Dioscorea alata</name>
    <name type="common">Purple yam</name>
    <dbReference type="NCBI Taxonomy" id="55571"/>
    <lineage>
        <taxon>Eukaryota</taxon>
        <taxon>Viridiplantae</taxon>
        <taxon>Streptophyta</taxon>
        <taxon>Embryophyta</taxon>
        <taxon>Tracheophyta</taxon>
        <taxon>Spermatophyta</taxon>
        <taxon>Magnoliopsida</taxon>
        <taxon>Liliopsida</taxon>
        <taxon>Dioscoreales</taxon>
        <taxon>Dioscoreaceae</taxon>
        <taxon>Dioscorea</taxon>
    </lineage>
</organism>
<keyword evidence="1" id="KW-0489">Methyltransferase</keyword>
<comment type="caution">
    <text evidence="1">The sequence shown here is derived from an EMBL/GenBank/DDBJ whole genome shotgun (WGS) entry which is preliminary data.</text>
</comment>
<sequence>MAAGDRKYSCESAAETREWMNAIADFLRPFKPLVDAHVVNFFKDRLWELVDEHWMACLRKESVENLLNLPSGVIQDYWPLSLQEFVRNLRSLVLPREQELSHPIFPNLLVSSLGSVLTQGMNMKKKHEVEILAAATNAIASGVGAQKIIDVGSGQGYLAQALSFHYQLVVIAIDASLHHADVTNARAERIKKHYAAKLRKSQQGNVHMKVPQTVTCHVLSSETLTTLSSTSSDKEYVEQPSDGSGKSTEINTLESSKAGRGSTLCNQATPLVLVGLHSCGDLSVNMLRSFVECEQVKALICIGCCYNLLSEECSMKFDVPCGFPLSNFAKPAGMKLGKNARDLACQSAERWKCLTKDAALQNFDLHAFRAAFQMVLDKHYPETLKLSPTIGRQGKALRRRQLRRNLASQLDVKEVDCSSITPEMAFQGKTSSLAQNSSEVEVINHLHNHPVPEDGACTMSGHGQSSQSCACYNYKCDFICSSTKAHKDVLFEEFVKAGLDHLGFSLPQNINVFEIWKEIQPYTEFVGPFWSLRASLGPLIETYILLDRLLFLQEQGESVQAFLFPLFHPTISPRNMAIVAWKTGSDTMWT</sequence>
<proteinExistence type="predicted"/>
<name>A0ACB7VHL9_DIOAL</name>
<gene>
    <name evidence="1" type="ORF">IHE45_08G027000</name>
</gene>